<feature type="compositionally biased region" description="Basic and acidic residues" evidence="1">
    <location>
        <begin position="160"/>
        <end position="190"/>
    </location>
</feature>
<dbReference type="RefSeq" id="WP_188409201.1">
    <property type="nucleotide sequence ID" value="NZ_BMCP01000002.1"/>
</dbReference>
<proteinExistence type="predicted"/>
<comment type="caution">
    <text evidence="2">The sequence shown here is derived from an EMBL/GenBank/DDBJ whole genome shotgun (WGS) entry which is preliminary data.</text>
</comment>
<dbReference type="AlphaFoldDB" id="A0A8J2VRA0"/>
<feature type="compositionally biased region" description="Basic and acidic residues" evidence="1">
    <location>
        <begin position="198"/>
        <end position="211"/>
    </location>
</feature>
<evidence type="ECO:0008006" key="4">
    <source>
        <dbReference type="Google" id="ProtNLM"/>
    </source>
</evidence>
<dbReference type="Gene3D" id="3.30.1150.10">
    <property type="match status" value="1"/>
</dbReference>
<feature type="compositionally biased region" description="Basic and acidic residues" evidence="1">
    <location>
        <begin position="56"/>
        <end position="82"/>
    </location>
</feature>
<dbReference type="EMBL" id="BMCP01000002">
    <property type="protein sequence ID" value="GGE39108.1"/>
    <property type="molecule type" value="Genomic_DNA"/>
</dbReference>
<dbReference type="PRINTS" id="PR01217">
    <property type="entry name" value="PRICHEXTENSN"/>
</dbReference>
<protein>
    <recommendedName>
        <fullName evidence="4">Cell envelope biogenesis protein TolA</fullName>
    </recommendedName>
</protein>
<reference evidence="2" key="2">
    <citation type="submission" date="2020-09" db="EMBL/GenBank/DDBJ databases">
        <authorList>
            <person name="Sun Q."/>
            <person name="Sedlacek I."/>
        </authorList>
    </citation>
    <scope>NUCLEOTIDE SEQUENCE</scope>
    <source>
        <strain evidence="2">CCM 7684</strain>
    </source>
</reference>
<name>A0A8J2VRA0_9RHOB</name>
<organism evidence="2 3">
    <name type="scientific">Agaricicola taiwanensis</name>
    <dbReference type="NCBI Taxonomy" id="591372"/>
    <lineage>
        <taxon>Bacteria</taxon>
        <taxon>Pseudomonadati</taxon>
        <taxon>Pseudomonadota</taxon>
        <taxon>Alphaproteobacteria</taxon>
        <taxon>Rhodobacterales</taxon>
        <taxon>Paracoccaceae</taxon>
        <taxon>Agaricicola</taxon>
    </lineage>
</organism>
<reference evidence="2" key="1">
    <citation type="journal article" date="2014" name="Int. J. Syst. Evol. Microbiol.">
        <title>Complete genome sequence of Corynebacterium casei LMG S-19264T (=DSM 44701T), isolated from a smear-ripened cheese.</title>
        <authorList>
            <consortium name="US DOE Joint Genome Institute (JGI-PGF)"/>
            <person name="Walter F."/>
            <person name="Albersmeier A."/>
            <person name="Kalinowski J."/>
            <person name="Ruckert C."/>
        </authorList>
    </citation>
    <scope>NUCLEOTIDE SEQUENCE</scope>
    <source>
        <strain evidence="2">CCM 7684</strain>
    </source>
</reference>
<dbReference type="Proteomes" id="UP000602745">
    <property type="component" value="Unassembled WGS sequence"/>
</dbReference>
<accession>A0A8J2VRA0</accession>
<gene>
    <name evidence="2" type="ORF">GCM10007276_15560</name>
</gene>
<feature type="compositionally biased region" description="Basic and acidic residues" evidence="1">
    <location>
        <begin position="128"/>
        <end position="137"/>
    </location>
</feature>
<dbReference type="SUPFAM" id="SSF74653">
    <property type="entry name" value="TolA/TonB C-terminal domain"/>
    <property type="match status" value="1"/>
</dbReference>
<evidence type="ECO:0000313" key="2">
    <source>
        <dbReference type="EMBL" id="GGE39108.1"/>
    </source>
</evidence>
<evidence type="ECO:0000256" key="1">
    <source>
        <dbReference type="SAM" id="MobiDB-lite"/>
    </source>
</evidence>
<evidence type="ECO:0000313" key="3">
    <source>
        <dbReference type="Proteomes" id="UP000602745"/>
    </source>
</evidence>
<feature type="compositionally biased region" description="Polar residues" evidence="1">
    <location>
        <begin position="212"/>
        <end position="221"/>
    </location>
</feature>
<feature type="region of interest" description="Disordered" evidence="1">
    <location>
        <begin position="55"/>
        <end position="225"/>
    </location>
</feature>
<keyword evidence="3" id="KW-1185">Reference proteome</keyword>
<sequence length="333" mass="35634">MPPVRPGMVVSVAAHTVVLTWGLISFGNAVPNNAPPMPALPVELLTTEEFNQITKGELKSKDVSKPKQKVEKVEPVKRDPKPDAPVAKQDVKPNNTEPPKQADAPKPEPKPAPETAKAEPAPPAPKPEPPKQAEAKAPEPTPQPEKPKTAEKPPVPTPPKRPEPPKKVAKAEPKPKAAEEKPKKPEREFNPDAISALLDKRAPSRTERSGDEISQTASLGTATGEASRLSVNELQALVSAISNQIRPNWNIPIGAQGASDLLVVVRFQLNQDGTLSGNPQVVNNSANPFFSAAADSALRAVYLSAPFQDLPAASYEQWRDVQITLNPSQMLGG</sequence>
<dbReference type="Pfam" id="PF13103">
    <property type="entry name" value="TonB_2"/>
    <property type="match status" value="1"/>
</dbReference>